<dbReference type="InterPro" id="IPR024727">
    <property type="entry name" value="NAD_Glu_DH_N_ACT1"/>
</dbReference>
<evidence type="ECO:0000259" key="3">
    <source>
        <dbReference type="Pfam" id="PF21074"/>
    </source>
</evidence>
<evidence type="ECO:0000313" key="8">
    <source>
        <dbReference type="Proteomes" id="UP000596252"/>
    </source>
</evidence>
<keyword evidence="8" id="KW-1185">Reference proteome</keyword>
<evidence type="ECO:0000256" key="1">
    <source>
        <dbReference type="ARBA" id="ARBA00023002"/>
    </source>
</evidence>
<dbReference type="InterPro" id="IPR049059">
    <property type="entry name" value="NAD_Glu_DH_HM1"/>
</dbReference>
<dbReference type="PANTHER" id="PTHR43403">
    <property type="entry name" value="NAD-SPECIFIC GLUTAMATE DEHYDROGENASE"/>
    <property type="match status" value="1"/>
</dbReference>
<dbReference type="Pfam" id="PF21075">
    <property type="entry name" value="GDH_ACT1"/>
    <property type="match status" value="1"/>
</dbReference>
<accession>A0ABX7G7G0</accession>
<dbReference type="Pfam" id="PF21073">
    <property type="entry name" value="GDH_HM1"/>
    <property type="match status" value="1"/>
</dbReference>
<dbReference type="InterPro" id="IPR036291">
    <property type="entry name" value="NAD(P)-bd_dom_sf"/>
</dbReference>
<dbReference type="InterPro" id="IPR028971">
    <property type="entry name" value="NAD-GDH_cat"/>
</dbReference>
<dbReference type="Gene3D" id="3.40.50.720">
    <property type="entry name" value="NAD(P)-binding Rossmann-like Domain"/>
    <property type="match status" value="1"/>
</dbReference>
<dbReference type="PIRSF" id="PIRSF036761">
    <property type="entry name" value="GDH_Mll4104"/>
    <property type="match status" value="1"/>
</dbReference>
<dbReference type="InterPro" id="IPR007780">
    <property type="entry name" value="NAD_Glu_DH_bac"/>
</dbReference>
<name>A0ABX7G7G0_9GAMM</name>
<dbReference type="PANTHER" id="PTHR43403:SF1">
    <property type="entry name" value="NAD-SPECIFIC GLUTAMATE DEHYDROGENASE"/>
    <property type="match status" value="1"/>
</dbReference>
<reference evidence="7 8" key="1">
    <citation type="journal article" date="2012" name="Antonie Van Leeuwenhoek">
        <title>Shewanella litorisediminis sp. nov., a gammaproteobacterium isolated from a tidal flat sediment.</title>
        <authorList>
            <person name="Lee M.H."/>
            <person name="Yoon J.H."/>
        </authorList>
    </citation>
    <scope>NUCLEOTIDE SEQUENCE [LARGE SCALE GENOMIC DNA]</scope>
    <source>
        <strain evidence="7 8">SMK1-12</strain>
    </source>
</reference>
<protein>
    <submittedName>
        <fullName evidence="7">NAD-glutamate dehydrogenase</fullName>
    </submittedName>
</protein>
<evidence type="ECO:0000259" key="6">
    <source>
        <dbReference type="Pfam" id="PF21077"/>
    </source>
</evidence>
<feature type="domain" description="NAD-specific glutamate dehydrogenase C-terminal" evidence="3">
    <location>
        <begin position="1266"/>
        <end position="1603"/>
    </location>
</feature>
<evidence type="ECO:0000259" key="4">
    <source>
        <dbReference type="Pfam" id="PF21075"/>
    </source>
</evidence>
<dbReference type="Pfam" id="PF21078">
    <property type="entry name" value="GDH_HM3"/>
    <property type="match status" value="1"/>
</dbReference>
<evidence type="ECO:0000259" key="2">
    <source>
        <dbReference type="Pfam" id="PF05088"/>
    </source>
</evidence>
<dbReference type="Pfam" id="PF21079">
    <property type="entry name" value="GDH_HM2"/>
    <property type="match status" value="1"/>
</dbReference>
<dbReference type="SUPFAM" id="SSF51735">
    <property type="entry name" value="NAD(P)-binding Rossmann-fold domains"/>
    <property type="match status" value="1"/>
</dbReference>
<dbReference type="SUPFAM" id="SSF53223">
    <property type="entry name" value="Aminoacid dehydrogenase-like, N-terminal domain"/>
    <property type="match status" value="1"/>
</dbReference>
<evidence type="ECO:0000313" key="7">
    <source>
        <dbReference type="EMBL" id="QRH03299.1"/>
    </source>
</evidence>
<dbReference type="InterPro" id="IPR049058">
    <property type="entry name" value="NAD_Glu_DH_HM2"/>
</dbReference>
<dbReference type="InterPro" id="IPR046346">
    <property type="entry name" value="Aminoacid_DH-like_N_sf"/>
</dbReference>
<dbReference type="RefSeq" id="WP_203326856.1">
    <property type="nucleotide sequence ID" value="NZ_CP069213.1"/>
</dbReference>
<dbReference type="Pfam" id="PF21074">
    <property type="entry name" value="GDH_C"/>
    <property type="match status" value="1"/>
</dbReference>
<dbReference type="Pfam" id="PF21077">
    <property type="entry name" value="GDH_ACT3"/>
    <property type="match status" value="1"/>
</dbReference>
<dbReference type="Proteomes" id="UP000596252">
    <property type="component" value="Chromosome"/>
</dbReference>
<dbReference type="InterPro" id="IPR049064">
    <property type="entry name" value="NAD_Glu_DH_ACT3"/>
</dbReference>
<sequence length="1613" mass="181933">MALKDAMPSVLLENVVSLIHSKVPNSQAKQVEQFATCLYAHMSKDDLQARTDSDLYGAVLSLWNALGKTPVGDTHVRVFNPTQSKHGWQSSHTIIEVIQPDMPFLTDSLGMALNRLGVTTHMMLHTPLAMGRSDKGIDSVGFVKDSPETADKVAVFLIEIDRQSSEADLKNLLGEVQSVLTDVHAAVKDWQAMSDKLTATIAELPKQPFPGTKEELDEAVAFLTYLNNHHFTLLGYRQYDLRRVEGDMELVPNLESGLGLMNKPGKHKPDALMLSTLSNTARKEALDESLLILTKSSTKSRVHRPAYVDYIGIKRFDKKGNVIGEDRFIGLYASNLYNRSPREIPLLAQKVQRVLDNSGLVPRSHDYKALVNILENLPRDEIIQANEQELSQVAHGVLEMQDRDKLKLFVRKDGFGRFLSCLVYVSKDRYNTKLRQDTQRILAQHFQSKEEVEFTTYFSESSLARTHYIVKVDNNNMDVDVAAIENNLIEAARSWEDKLYTSLNHAMGEEQGNRLSKRYLTAFSRSYKEDVLPNAAVVDIQQLEALDEEHKLGMLFYQPQEAALNSNKVRLKLFHKDEPIHLSDVLPMLENFGLRVINERPYEVKTPDGATFWILDFLMMVTGGNTENLADSQDRFQTALSQVWNKKLEDDGFNRLVLSTGLAGREVSILRAYAKYMRQIDATFSQAYIEQTFARYPEIADLLVKMFIRKFNPKLKTRTLTKFKEQLNLRLEDVASLDDDRIIRRYLDLINATVRTNFYQTKADGEVKDYVSFKFIPKMIPEMPKPLPAFEIFVYSPRVEGVHLRGGKVARGGLRWSDRREDFRTEVLGLVKAQNVKNTVIVPVGAKGGFVCKQSPVDGGREAIFTEGQECYRIFIRGLLDVTDNIINGEIVPPVDVVRHDEDDAYLVVAADKGTATFSDIANAISIEYNHWLGDAFASGGSNGYDHKKMGITAKGGWESVKRHFREIGIDCQTTDFTCLGIGDMAGDVFGNGMLLSEHTCLVAAFNHMHIFIDPNPDAAATFKERERLFNLPRSSWDDYNRDLISKGGGIFLRSAKSITLSPEMKQMLGTDKASMNPTELMKELLKMEVDLIWNGGIGTYVKSSRETNAEVGDRANDGLRVNGRDVRAKIIGEGGNLGCTQLGRIEYAMNGGRMNTDFVDNVGGVDCSDNEVNIKILLNAMVAEGEMTLKQRNRLLEEMTDEVSEIVLQDCKDQTRTISVTQVRGAEQLKEQIRFIHYLEKEGKLDRALEFLPTDDELAERLAAGKPLTRPELSVLVAYAKMVLKEQLLKPEITEDSFLSKLLVSYFPQKLQELYADKMNTHPLRGEIIATSLANELVNDMGLNFVQRMQDETGATVAEVAICYTMAREVFGLAELTKAITAQNVVVPAVVQMEMLHQLRRNVRRACRWFLRHRNRAVGIEQTVAFYKPVFEELKANVNKYMVAEEIEAITAEIHALEKEQVSSDVANVIANMSTLFSALDIAQIAQNENKPVSLVAETYFKLGAKVELHWFLEQISAQPVANHWQALARAAFREELDWQQRALSSVVLRTCTDTCSADAIIEGWIEANRVLLERWFHMLADFKTTQSHEFAKFSVALRELNLLILHCEGHS</sequence>
<dbReference type="Pfam" id="PF05088">
    <property type="entry name" value="Bac_GDH_CD"/>
    <property type="match status" value="1"/>
</dbReference>
<dbReference type="InterPro" id="IPR049062">
    <property type="entry name" value="NAD_Glu_DH_ACT2"/>
</dbReference>
<proteinExistence type="predicted"/>
<gene>
    <name evidence="7" type="ORF">JQC75_07870</name>
</gene>
<dbReference type="Pfam" id="PF21076">
    <property type="entry name" value="GDH_ACT2"/>
    <property type="match status" value="1"/>
</dbReference>
<feature type="domain" description="NAD-glutamate dehydrogenase ACT3" evidence="6">
    <location>
        <begin position="552"/>
        <end position="629"/>
    </location>
</feature>
<organism evidence="7 8">
    <name type="scientific">Shewanella litorisediminis</name>
    <dbReference type="NCBI Taxonomy" id="1173586"/>
    <lineage>
        <taxon>Bacteria</taxon>
        <taxon>Pseudomonadati</taxon>
        <taxon>Pseudomonadota</taxon>
        <taxon>Gammaproteobacteria</taxon>
        <taxon>Alteromonadales</taxon>
        <taxon>Shewanellaceae</taxon>
        <taxon>Shewanella</taxon>
    </lineage>
</organism>
<feature type="domain" description="NAD-glutamate dehydrogenase catalytic" evidence="2">
    <location>
        <begin position="727"/>
        <end position="1221"/>
    </location>
</feature>
<dbReference type="InterPro" id="IPR049056">
    <property type="entry name" value="NAD_Glu_DH_HM3"/>
</dbReference>
<dbReference type="InterPro" id="IPR048381">
    <property type="entry name" value="GDH_C"/>
</dbReference>
<feature type="domain" description="NAD-glutamate dehydrogenase ACT2" evidence="5">
    <location>
        <begin position="407"/>
        <end position="496"/>
    </location>
</feature>
<feature type="domain" description="NAD-glutamate dehydrogenase N-terminal ACT1" evidence="4">
    <location>
        <begin position="34"/>
        <end position="172"/>
    </location>
</feature>
<evidence type="ECO:0000259" key="5">
    <source>
        <dbReference type="Pfam" id="PF21076"/>
    </source>
</evidence>
<keyword evidence="1" id="KW-0560">Oxidoreductase</keyword>
<dbReference type="EMBL" id="CP069213">
    <property type="protein sequence ID" value="QRH03299.1"/>
    <property type="molecule type" value="Genomic_DNA"/>
</dbReference>